<comment type="function">
    <text evidence="5">Specifically methylates the pseudouridine at position 1915 (m3Psi1915) in 23S rRNA.</text>
</comment>
<protein>
    <recommendedName>
        <fullName evidence="5">Ribosomal RNA large subunit methyltransferase H</fullName>
        <ecNumber evidence="5">2.1.1.177</ecNumber>
    </recommendedName>
    <alternativeName>
        <fullName evidence="5">23S rRNA (pseudouridine1915-N3)-methyltransferase</fullName>
    </alternativeName>
    <alternativeName>
        <fullName evidence="5">23S rRNA m3Psi1915 methyltransferase</fullName>
    </alternativeName>
    <alternativeName>
        <fullName evidence="5">rRNA (pseudouridine-N3-)-methyltransferase RlmH</fullName>
    </alternativeName>
</protein>
<proteinExistence type="inferred from homology"/>
<dbReference type="Pfam" id="PF02590">
    <property type="entry name" value="SPOUT_MTase"/>
    <property type="match status" value="1"/>
</dbReference>
<evidence type="ECO:0000313" key="6">
    <source>
        <dbReference type="EMBL" id="WDI32902.1"/>
    </source>
</evidence>
<dbReference type="InterPro" id="IPR029026">
    <property type="entry name" value="tRNA_m1G_MTases_N"/>
</dbReference>
<feature type="binding site" evidence="5">
    <location>
        <position position="107"/>
    </location>
    <ligand>
        <name>S-adenosyl-L-methionine</name>
        <dbReference type="ChEBI" id="CHEBI:59789"/>
    </ligand>
</feature>
<dbReference type="GO" id="GO:0005737">
    <property type="term" value="C:cytoplasm"/>
    <property type="evidence" value="ECO:0007669"/>
    <property type="project" value="UniProtKB-SubCell"/>
</dbReference>
<dbReference type="PANTHER" id="PTHR33603">
    <property type="entry name" value="METHYLTRANSFERASE"/>
    <property type="match status" value="1"/>
</dbReference>
<dbReference type="GO" id="GO:0070038">
    <property type="term" value="F:rRNA (pseudouridine-N3-)-methyltransferase activity"/>
    <property type="evidence" value="ECO:0007669"/>
    <property type="project" value="UniProtKB-UniRule"/>
</dbReference>
<comment type="catalytic activity">
    <reaction evidence="5">
        <text>pseudouridine(1915) in 23S rRNA + S-adenosyl-L-methionine = N(3)-methylpseudouridine(1915) in 23S rRNA + S-adenosyl-L-homocysteine + H(+)</text>
        <dbReference type="Rhea" id="RHEA:42752"/>
        <dbReference type="Rhea" id="RHEA-COMP:10221"/>
        <dbReference type="Rhea" id="RHEA-COMP:10222"/>
        <dbReference type="ChEBI" id="CHEBI:15378"/>
        <dbReference type="ChEBI" id="CHEBI:57856"/>
        <dbReference type="ChEBI" id="CHEBI:59789"/>
        <dbReference type="ChEBI" id="CHEBI:65314"/>
        <dbReference type="ChEBI" id="CHEBI:74486"/>
        <dbReference type="EC" id="2.1.1.177"/>
    </reaction>
</comment>
<evidence type="ECO:0000256" key="1">
    <source>
        <dbReference type="ARBA" id="ARBA00022603"/>
    </source>
</evidence>
<reference evidence="6" key="1">
    <citation type="submission" date="2023-02" db="EMBL/GenBank/DDBJ databases">
        <title>Genome sequence of Hyphococcus flavus.</title>
        <authorList>
            <person name="Rong J.-C."/>
            <person name="Zhao Q."/>
            <person name="Yi M."/>
            <person name="Wu J.-Y."/>
        </authorList>
    </citation>
    <scope>NUCLEOTIDE SEQUENCE</scope>
    <source>
        <strain evidence="6">MCCC 1K03223</strain>
    </source>
</reference>
<evidence type="ECO:0000256" key="4">
    <source>
        <dbReference type="ARBA" id="ARBA00038303"/>
    </source>
</evidence>
<comment type="subcellular location">
    <subcellularLocation>
        <location evidence="5">Cytoplasm</location>
    </subcellularLocation>
</comment>
<dbReference type="CDD" id="cd18081">
    <property type="entry name" value="RlmH-like"/>
    <property type="match status" value="1"/>
</dbReference>
<evidence type="ECO:0000256" key="2">
    <source>
        <dbReference type="ARBA" id="ARBA00022679"/>
    </source>
</evidence>
<dbReference type="SUPFAM" id="SSF75217">
    <property type="entry name" value="alpha/beta knot"/>
    <property type="match status" value="1"/>
</dbReference>
<dbReference type="AlphaFoldDB" id="A0AAE9ZHV6"/>
<evidence type="ECO:0000313" key="7">
    <source>
        <dbReference type="Proteomes" id="UP001214043"/>
    </source>
</evidence>
<keyword evidence="7" id="KW-1185">Reference proteome</keyword>
<comment type="subunit">
    <text evidence="5">Homodimer.</text>
</comment>
<keyword evidence="3 5" id="KW-0949">S-adenosyl-L-methionine</keyword>
<dbReference type="EC" id="2.1.1.177" evidence="5"/>
<dbReference type="Proteomes" id="UP001214043">
    <property type="component" value="Chromosome"/>
</dbReference>
<comment type="caution">
    <text evidence="5">Lacks conserved residue(s) required for the propagation of feature annotation.</text>
</comment>
<accession>A0AAE9ZHV6</accession>
<dbReference type="HAMAP" id="MF_00658">
    <property type="entry name" value="23SrRNA_methyltr_H"/>
    <property type="match status" value="1"/>
</dbReference>
<feature type="binding site" evidence="5">
    <location>
        <position position="76"/>
    </location>
    <ligand>
        <name>S-adenosyl-L-methionine</name>
        <dbReference type="ChEBI" id="CHEBI:59789"/>
    </ligand>
</feature>
<dbReference type="InterPro" id="IPR029028">
    <property type="entry name" value="Alpha/beta_knot_MTases"/>
</dbReference>
<gene>
    <name evidence="5 6" type="primary">rlmH</name>
    <name evidence="6" type="ORF">PUV54_06785</name>
</gene>
<dbReference type="RefSeq" id="WP_274494855.1">
    <property type="nucleotide sequence ID" value="NZ_CP118166.1"/>
</dbReference>
<dbReference type="Gene3D" id="3.40.1280.10">
    <property type="match status" value="1"/>
</dbReference>
<keyword evidence="1 5" id="KW-0489">Methyltransferase</keyword>
<evidence type="ECO:0000256" key="5">
    <source>
        <dbReference type="HAMAP-Rule" id="MF_00658"/>
    </source>
</evidence>
<dbReference type="EMBL" id="CP118166">
    <property type="protein sequence ID" value="WDI32902.1"/>
    <property type="molecule type" value="Genomic_DNA"/>
</dbReference>
<dbReference type="PANTHER" id="PTHR33603:SF1">
    <property type="entry name" value="RIBOSOMAL RNA LARGE SUBUNIT METHYLTRANSFERASE H"/>
    <property type="match status" value="1"/>
</dbReference>
<sequence>MRLIIAAVGKMRSAPGAAMVEDYLNRSAGMGKSLGFSAIKLFEKEAPKSLSGAALTDREGELLIGAVPERAEVAVLDERGKNFSSESMAEYLDHLRLAGRDVAFLIGGADGHGSDVKGRADKLISFGAATWPHMLVRVMLAEQLYRAITILAGHPYHRS</sequence>
<name>A0AAE9ZHV6_9PROT</name>
<organism evidence="6 7">
    <name type="scientific">Hyphococcus flavus</name>
    <dbReference type="NCBI Taxonomy" id="1866326"/>
    <lineage>
        <taxon>Bacteria</taxon>
        <taxon>Pseudomonadati</taxon>
        <taxon>Pseudomonadota</taxon>
        <taxon>Alphaproteobacteria</taxon>
        <taxon>Parvularculales</taxon>
        <taxon>Parvularculaceae</taxon>
        <taxon>Hyphococcus</taxon>
    </lineage>
</organism>
<dbReference type="NCBIfam" id="NF000989">
    <property type="entry name" value="PRK00103.2-3"/>
    <property type="match status" value="1"/>
</dbReference>
<dbReference type="KEGG" id="hfl:PUV54_06785"/>
<comment type="similarity">
    <text evidence="4 5">Belongs to the RNA methyltransferase RlmH family.</text>
</comment>
<evidence type="ECO:0000256" key="3">
    <source>
        <dbReference type="ARBA" id="ARBA00022691"/>
    </source>
</evidence>
<dbReference type="InterPro" id="IPR003742">
    <property type="entry name" value="RlmH-like"/>
</dbReference>
<dbReference type="PIRSF" id="PIRSF004505">
    <property type="entry name" value="MT_bac"/>
    <property type="match status" value="1"/>
</dbReference>
<keyword evidence="5" id="KW-0963">Cytoplasm</keyword>
<keyword evidence="5" id="KW-0698">rRNA processing</keyword>
<keyword evidence="2 5" id="KW-0808">Transferase</keyword>